<evidence type="ECO:0000313" key="3">
    <source>
        <dbReference type="Proteomes" id="UP000271098"/>
    </source>
</evidence>
<feature type="coiled-coil region" evidence="1">
    <location>
        <begin position="73"/>
        <end position="125"/>
    </location>
</feature>
<organism evidence="2 3">
    <name type="scientific">Gongylonema pulchrum</name>
    <dbReference type="NCBI Taxonomy" id="637853"/>
    <lineage>
        <taxon>Eukaryota</taxon>
        <taxon>Metazoa</taxon>
        <taxon>Ecdysozoa</taxon>
        <taxon>Nematoda</taxon>
        <taxon>Chromadorea</taxon>
        <taxon>Rhabditida</taxon>
        <taxon>Spirurina</taxon>
        <taxon>Spiruromorpha</taxon>
        <taxon>Spiruroidea</taxon>
        <taxon>Gongylonematidae</taxon>
        <taxon>Gongylonema</taxon>
    </lineage>
</organism>
<name>A0A3P6TV18_9BILA</name>
<evidence type="ECO:0000256" key="1">
    <source>
        <dbReference type="SAM" id="Coils"/>
    </source>
</evidence>
<dbReference type="EMBL" id="UYRT01029461">
    <property type="protein sequence ID" value="VDK69824.1"/>
    <property type="molecule type" value="Genomic_DNA"/>
</dbReference>
<sequence length="162" mass="19153">MREALYAKNNWAAVFTEERDKFYDLKEELADQISAQRGYFQEFLEGSKDTSAKMRQYKSDNSGKIRMLNKENANMLQNSIDKLETKIAQMHTQLVEKLKRFDERMREALEKLPEVERNCDNAAVRFEHAVKDLIAFNDAYKKSRKGQQVYVILKKKYDVVQQ</sequence>
<accession>A0A3P6TV18</accession>
<keyword evidence="1" id="KW-0175">Coiled coil</keyword>
<dbReference type="AlphaFoldDB" id="A0A3P6TV18"/>
<gene>
    <name evidence="2" type="ORF">GPUH_LOCUS9245</name>
</gene>
<reference evidence="2 3" key="1">
    <citation type="submission" date="2018-11" db="EMBL/GenBank/DDBJ databases">
        <authorList>
            <consortium name="Pathogen Informatics"/>
        </authorList>
    </citation>
    <scope>NUCLEOTIDE SEQUENCE [LARGE SCALE GENOMIC DNA]</scope>
</reference>
<evidence type="ECO:0000313" key="2">
    <source>
        <dbReference type="EMBL" id="VDK69824.1"/>
    </source>
</evidence>
<keyword evidence="3" id="KW-1185">Reference proteome</keyword>
<protein>
    <submittedName>
        <fullName evidence="2">Uncharacterized protein</fullName>
    </submittedName>
</protein>
<dbReference type="Proteomes" id="UP000271098">
    <property type="component" value="Unassembled WGS sequence"/>
</dbReference>
<proteinExistence type="predicted"/>